<reference evidence="10" key="1">
    <citation type="submission" date="2023-11" db="EMBL/GenBank/DDBJ databases">
        <title>Scrofimicrobium hongkongense sp. nov., isolated from a patient with peritonitis.</title>
        <authorList>
            <person name="Lao H.Y."/>
            <person name="Wong A.Y.P."/>
            <person name="Ng T.L."/>
            <person name="Wong R.Y.L."/>
            <person name="Yau M.C.Y."/>
            <person name="Lam J.Y.W."/>
            <person name="Siu G.K.H."/>
        </authorList>
    </citation>
    <scope>NUCLEOTIDE SEQUENCE</scope>
    <source>
        <strain evidence="10">R131</strain>
    </source>
</reference>
<keyword evidence="5 9" id="KW-0812">Transmembrane</keyword>
<keyword evidence="2" id="KW-0813">Transport</keyword>
<keyword evidence="7 9" id="KW-0472">Membrane</keyword>
<evidence type="ECO:0000256" key="4">
    <source>
        <dbReference type="ARBA" id="ARBA00022519"/>
    </source>
</evidence>
<evidence type="ECO:0000256" key="3">
    <source>
        <dbReference type="ARBA" id="ARBA00022475"/>
    </source>
</evidence>
<evidence type="ECO:0000256" key="7">
    <source>
        <dbReference type="ARBA" id="ARBA00023136"/>
    </source>
</evidence>
<gene>
    <name evidence="10" type="ORF">SAC06_02940</name>
</gene>
<evidence type="ECO:0000256" key="8">
    <source>
        <dbReference type="ARBA" id="ARBA00039381"/>
    </source>
</evidence>
<evidence type="ECO:0000256" key="2">
    <source>
        <dbReference type="ARBA" id="ARBA00022448"/>
    </source>
</evidence>
<dbReference type="CDD" id="cd06579">
    <property type="entry name" value="TM_PBP1_transp_AraH_like"/>
    <property type="match status" value="1"/>
</dbReference>
<evidence type="ECO:0000256" key="1">
    <source>
        <dbReference type="ARBA" id="ARBA00004651"/>
    </source>
</evidence>
<dbReference type="Pfam" id="PF02653">
    <property type="entry name" value="BPD_transp_2"/>
    <property type="match status" value="1"/>
</dbReference>
<feature type="transmembrane region" description="Helical" evidence="9">
    <location>
        <begin position="7"/>
        <end position="33"/>
    </location>
</feature>
<dbReference type="AlphaFoldDB" id="A0AAU7V7U1"/>
<keyword evidence="4" id="KW-0997">Cell inner membrane</keyword>
<feature type="transmembrane region" description="Helical" evidence="9">
    <location>
        <begin position="176"/>
        <end position="196"/>
    </location>
</feature>
<feature type="transmembrane region" description="Helical" evidence="9">
    <location>
        <begin position="120"/>
        <end position="142"/>
    </location>
</feature>
<dbReference type="GO" id="GO:0022857">
    <property type="term" value="F:transmembrane transporter activity"/>
    <property type="evidence" value="ECO:0007669"/>
    <property type="project" value="InterPro"/>
</dbReference>
<feature type="transmembrane region" description="Helical" evidence="9">
    <location>
        <begin position="230"/>
        <end position="248"/>
    </location>
</feature>
<feature type="transmembrane region" description="Helical" evidence="9">
    <location>
        <begin position="254"/>
        <end position="273"/>
    </location>
</feature>
<dbReference type="EMBL" id="CP138335">
    <property type="protein sequence ID" value="XBW08531.1"/>
    <property type="molecule type" value="Genomic_DNA"/>
</dbReference>
<proteinExistence type="predicted"/>
<evidence type="ECO:0000256" key="6">
    <source>
        <dbReference type="ARBA" id="ARBA00022989"/>
    </source>
</evidence>
<evidence type="ECO:0000256" key="9">
    <source>
        <dbReference type="SAM" id="Phobius"/>
    </source>
</evidence>
<evidence type="ECO:0000256" key="5">
    <source>
        <dbReference type="ARBA" id="ARBA00022692"/>
    </source>
</evidence>
<comment type="subcellular location">
    <subcellularLocation>
        <location evidence="1">Cell membrane</location>
        <topology evidence="1">Multi-pass membrane protein</topology>
    </subcellularLocation>
</comment>
<dbReference type="RefSeq" id="WP_350258731.1">
    <property type="nucleotide sequence ID" value="NZ_CP138335.1"/>
</dbReference>
<feature type="transmembrane region" description="Helical" evidence="9">
    <location>
        <begin position="80"/>
        <end position="100"/>
    </location>
</feature>
<dbReference type="PANTHER" id="PTHR32196">
    <property type="entry name" value="ABC TRANSPORTER PERMEASE PROTEIN YPHD-RELATED-RELATED"/>
    <property type="match status" value="1"/>
</dbReference>
<dbReference type="InterPro" id="IPR001851">
    <property type="entry name" value="ABC_transp_permease"/>
</dbReference>
<sequence>MTQYGAVIGLLALGQAFVILGGGGGIDLSVGAMLSFSGVFMGLLVEGTGLNPWIAGIVTLAFGALLGLVNGLLIAKVGLLPLIATLATMFLYGSLANVVTGGKQFGGFDVAGFSSLGQSAVLGIPVQVLFVTLPAFLIAIWAMPRTRFGQRLYEIGSSDRAASLVGVSLARQRVRLYVISGMLAALGAIITNSWLLTARPSAGTGLELQAITIAVLGGLDIFGGRGHLSGVLLGLLLVIVVNNGLQLAGVGNSIQVGILGAILILSVLLNNLVTRQRASV</sequence>
<accession>A0AAU7V7U1</accession>
<feature type="transmembrane region" description="Helical" evidence="9">
    <location>
        <begin position="202"/>
        <end position="223"/>
    </location>
</feature>
<keyword evidence="6 9" id="KW-1133">Transmembrane helix</keyword>
<organism evidence="10">
    <name type="scientific">Scrofimicrobium appendicitidis</name>
    <dbReference type="NCBI Taxonomy" id="3079930"/>
    <lineage>
        <taxon>Bacteria</taxon>
        <taxon>Bacillati</taxon>
        <taxon>Actinomycetota</taxon>
        <taxon>Actinomycetes</taxon>
        <taxon>Actinomycetales</taxon>
        <taxon>Actinomycetaceae</taxon>
        <taxon>Scrofimicrobium</taxon>
    </lineage>
</organism>
<keyword evidence="3" id="KW-1003">Cell membrane</keyword>
<feature type="transmembrane region" description="Helical" evidence="9">
    <location>
        <begin position="53"/>
        <end position="73"/>
    </location>
</feature>
<dbReference type="KEGG" id="sapp:SAC06_02940"/>
<evidence type="ECO:0000313" key="10">
    <source>
        <dbReference type="EMBL" id="XBW08531.1"/>
    </source>
</evidence>
<dbReference type="PANTHER" id="PTHR32196:SF71">
    <property type="entry name" value="AUTOINDUCER 2 IMPORT SYSTEM PERMEASE PROTEIN LSRD"/>
    <property type="match status" value="1"/>
</dbReference>
<protein>
    <recommendedName>
        <fullName evidence="8">Autoinducer 2 import system permease protein LsrD</fullName>
    </recommendedName>
</protein>
<name>A0AAU7V7U1_9ACTO</name>
<dbReference type="GO" id="GO:0005886">
    <property type="term" value="C:plasma membrane"/>
    <property type="evidence" value="ECO:0007669"/>
    <property type="project" value="UniProtKB-SubCell"/>
</dbReference>